<feature type="chain" id="PRO_5045209023" evidence="3">
    <location>
        <begin position="25"/>
        <end position="244"/>
    </location>
</feature>
<comment type="similarity">
    <text evidence="1 2">Belongs to the RNase T2 family.</text>
</comment>
<dbReference type="Proteomes" id="UP000637632">
    <property type="component" value="Unassembled WGS sequence"/>
</dbReference>
<dbReference type="Gene3D" id="3.90.730.10">
    <property type="entry name" value="Ribonuclease T2-like"/>
    <property type="match status" value="1"/>
</dbReference>
<dbReference type="InterPro" id="IPR001568">
    <property type="entry name" value="RNase_T2-like"/>
</dbReference>
<dbReference type="InterPro" id="IPR018188">
    <property type="entry name" value="RNase_T2_His_AS_1"/>
</dbReference>
<dbReference type="SUPFAM" id="SSF55895">
    <property type="entry name" value="Ribonuclease Rh-like"/>
    <property type="match status" value="1"/>
</dbReference>
<dbReference type="EMBL" id="JACOFT010000001">
    <property type="protein sequence ID" value="MBC3810461.1"/>
    <property type="molecule type" value="Genomic_DNA"/>
</dbReference>
<reference evidence="4 5" key="1">
    <citation type="submission" date="2020-08" db="EMBL/GenBank/DDBJ databases">
        <title>Novel species isolated from subtropical streams in China.</title>
        <authorList>
            <person name="Lu H."/>
        </authorList>
    </citation>
    <scope>NUCLEOTIDE SEQUENCE [LARGE SCALE GENOMIC DNA]</scope>
    <source>
        <strain evidence="4 5">CCTCC AB 2015119</strain>
    </source>
</reference>
<feature type="signal peptide" evidence="3">
    <location>
        <begin position="1"/>
        <end position="24"/>
    </location>
</feature>
<evidence type="ECO:0000256" key="3">
    <source>
        <dbReference type="SAM" id="SignalP"/>
    </source>
</evidence>
<name>A0ABR6XC93_9BURK</name>
<evidence type="ECO:0000313" key="5">
    <source>
        <dbReference type="Proteomes" id="UP000637632"/>
    </source>
</evidence>
<dbReference type="InterPro" id="IPR036430">
    <property type="entry name" value="RNase_T2-like_sf"/>
</dbReference>
<dbReference type="PANTHER" id="PTHR11240:SF22">
    <property type="entry name" value="RIBONUCLEASE T2"/>
    <property type="match status" value="1"/>
</dbReference>
<gene>
    <name evidence="4" type="ORF">H8K26_03325</name>
</gene>
<dbReference type="PROSITE" id="PS00530">
    <property type="entry name" value="RNASE_T2_1"/>
    <property type="match status" value="1"/>
</dbReference>
<evidence type="ECO:0000256" key="1">
    <source>
        <dbReference type="ARBA" id="ARBA00007469"/>
    </source>
</evidence>
<evidence type="ECO:0000313" key="4">
    <source>
        <dbReference type="EMBL" id="MBC3810461.1"/>
    </source>
</evidence>
<keyword evidence="3" id="KW-0732">Signal</keyword>
<keyword evidence="5" id="KW-1185">Reference proteome</keyword>
<comment type="caution">
    <text evidence="4">The sequence shown here is derived from an EMBL/GenBank/DDBJ whole genome shotgun (WGS) entry which is preliminary data.</text>
</comment>
<protein>
    <submittedName>
        <fullName evidence="4">Ribonuclease</fullName>
    </submittedName>
</protein>
<proteinExistence type="inferred from homology"/>
<dbReference type="Pfam" id="PF00445">
    <property type="entry name" value="Ribonuclease_T2"/>
    <property type="match status" value="1"/>
</dbReference>
<dbReference type="RefSeq" id="WP_190477280.1">
    <property type="nucleotide sequence ID" value="NZ_JACOFT010000001.1"/>
</dbReference>
<organism evidence="4 5">
    <name type="scientific">Undibacterium aquatile</name>
    <dbReference type="NCBI Taxonomy" id="1537398"/>
    <lineage>
        <taxon>Bacteria</taxon>
        <taxon>Pseudomonadati</taxon>
        <taxon>Pseudomonadota</taxon>
        <taxon>Betaproteobacteria</taxon>
        <taxon>Burkholderiales</taxon>
        <taxon>Oxalobacteraceae</taxon>
        <taxon>Undibacterium</taxon>
    </lineage>
</organism>
<evidence type="ECO:0000256" key="2">
    <source>
        <dbReference type="RuleBase" id="RU004328"/>
    </source>
</evidence>
<dbReference type="PANTHER" id="PTHR11240">
    <property type="entry name" value="RIBONUCLEASE T2"/>
    <property type="match status" value="1"/>
</dbReference>
<accession>A0ABR6XC93</accession>
<sequence>MLSKLIKASVAICVSMLVSVAAQAQSYDFVLLAASWQPGFCVTHSSKPECQNLKGTYAATHLSLHGLWPNAYDGNHPQYCNVPQKDIDLDASSAWCSMDSYGASSSTLSVLSTYMPGVQSCLDKHEWFKHGSCSTKTADNYWGDASSLSNRLGQTALNTLIANNIGKTLSRSQLLAAANTSFGSSGSSAVSLKCTKTNGVSYLTEVWVNLNKNNLSQFPASTSLVTNANVAGTCPSSNIFIAKP</sequence>